<keyword evidence="2" id="KW-0808">Transferase</keyword>
<dbReference type="PROSITE" id="PS51683">
    <property type="entry name" value="SAM_OMT_II"/>
    <property type="match status" value="1"/>
</dbReference>
<dbReference type="InterPro" id="IPR036388">
    <property type="entry name" value="WH-like_DNA-bd_sf"/>
</dbReference>
<evidence type="ECO:0000256" key="1">
    <source>
        <dbReference type="ARBA" id="ARBA00022603"/>
    </source>
</evidence>
<dbReference type="OrthoDB" id="3340390at2759"/>
<dbReference type="SUPFAM" id="SSF53335">
    <property type="entry name" value="S-adenosyl-L-methionine-dependent methyltransferases"/>
    <property type="match status" value="1"/>
</dbReference>
<comment type="caution">
    <text evidence="7">The sequence shown here is derived from an EMBL/GenBank/DDBJ whole genome shotgun (WGS) entry which is preliminary data.</text>
</comment>
<dbReference type="GO" id="GO:0032259">
    <property type="term" value="P:methylation"/>
    <property type="evidence" value="ECO:0007669"/>
    <property type="project" value="UniProtKB-KW"/>
</dbReference>
<evidence type="ECO:0000259" key="5">
    <source>
        <dbReference type="Pfam" id="PF00891"/>
    </source>
</evidence>
<dbReference type="Gene3D" id="3.40.50.150">
    <property type="entry name" value="Vaccinia Virus protein VP39"/>
    <property type="match status" value="1"/>
</dbReference>
<gene>
    <name evidence="7" type="ORF">FB567DRAFT_54780</name>
</gene>
<keyword evidence="1" id="KW-0489">Methyltransferase</keyword>
<evidence type="ECO:0000256" key="2">
    <source>
        <dbReference type="ARBA" id="ARBA00022679"/>
    </source>
</evidence>
<dbReference type="InterPro" id="IPR029063">
    <property type="entry name" value="SAM-dependent_MTases_sf"/>
</dbReference>
<dbReference type="PANTHER" id="PTHR43712:SF1">
    <property type="entry name" value="HYPOTHETICAL O-METHYLTRANSFERASE (EUROFUNG)-RELATED"/>
    <property type="match status" value="1"/>
</dbReference>
<dbReference type="Proteomes" id="UP000813461">
    <property type="component" value="Unassembled WGS sequence"/>
</dbReference>
<dbReference type="Gene3D" id="1.10.10.10">
    <property type="entry name" value="Winged helix-like DNA-binding domain superfamily/Winged helix DNA-binding domain"/>
    <property type="match status" value="1"/>
</dbReference>
<dbReference type="InterPro" id="IPR001077">
    <property type="entry name" value="COMT_C"/>
</dbReference>
<evidence type="ECO:0000313" key="8">
    <source>
        <dbReference type="Proteomes" id="UP000813461"/>
    </source>
</evidence>
<evidence type="ECO:0000256" key="4">
    <source>
        <dbReference type="PIRSR" id="PIRSR005739-1"/>
    </source>
</evidence>
<proteinExistence type="predicted"/>
<dbReference type="InterPro" id="IPR012967">
    <property type="entry name" value="COMT_dimerisation"/>
</dbReference>
<dbReference type="GO" id="GO:0046983">
    <property type="term" value="F:protein dimerization activity"/>
    <property type="evidence" value="ECO:0007669"/>
    <property type="project" value="InterPro"/>
</dbReference>
<feature type="domain" description="O-methyltransferase dimerisation" evidence="6">
    <location>
        <begin position="59"/>
        <end position="129"/>
    </location>
</feature>
<keyword evidence="3" id="KW-0949">S-adenosyl-L-methionine</keyword>
<sequence>MTATVSGHIASLAGMASALEPGNERQRLELLASARALVSQLEKPHEKIMRMIYHEPALFMATKVLADLKIFNLLATATTPIPATELASKTGADPRLVERLLKHVATENFVEETGPDAYLANDVSRCCATPGAKGAIDDIYQMLPVAGAVPEFLKGSGYVNPTNKNKTAWQLAYKTDQHFFAYVNAPGREAKLEALRNHMDFKTVGLRWFEVPKLMSAIFSDVRVQPDDVLVVDVGGSGGHDLLAYESAQPAGPGRLILQDLPTTIDSLDADMFAQHRIEIMGHDFFTPQPVKAAKVYYLKMCLHDWPDAECSKILANLRLSMTAGYSRIILDEIIIPDENAGWFETSVDLLMMEVHSAQERREREWKALVNGVPGLRVKQIWDLEGSVNKVIEVEAI</sequence>
<feature type="domain" description="O-methyltransferase C-terminal" evidence="5">
    <location>
        <begin position="231"/>
        <end position="371"/>
    </location>
</feature>
<evidence type="ECO:0000313" key="7">
    <source>
        <dbReference type="EMBL" id="KAH7086891.1"/>
    </source>
</evidence>
<dbReference type="PIRSF" id="PIRSF005739">
    <property type="entry name" value="O-mtase"/>
    <property type="match status" value="1"/>
</dbReference>
<protein>
    <submittedName>
        <fullName evidence="7">O-methyltransferase-domain-containing protein</fullName>
    </submittedName>
</protein>
<organism evidence="7 8">
    <name type="scientific">Paraphoma chrysanthemicola</name>
    <dbReference type="NCBI Taxonomy" id="798071"/>
    <lineage>
        <taxon>Eukaryota</taxon>
        <taxon>Fungi</taxon>
        <taxon>Dikarya</taxon>
        <taxon>Ascomycota</taxon>
        <taxon>Pezizomycotina</taxon>
        <taxon>Dothideomycetes</taxon>
        <taxon>Pleosporomycetidae</taxon>
        <taxon>Pleosporales</taxon>
        <taxon>Pleosporineae</taxon>
        <taxon>Phaeosphaeriaceae</taxon>
        <taxon>Paraphoma</taxon>
    </lineage>
</organism>
<keyword evidence="8" id="KW-1185">Reference proteome</keyword>
<dbReference type="AlphaFoldDB" id="A0A8K0VY74"/>
<dbReference type="SUPFAM" id="SSF46785">
    <property type="entry name" value="Winged helix' DNA-binding domain"/>
    <property type="match status" value="1"/>
</dbReference>
<dbReference type="Pfam" id="PF00891">
    <property type="entry name" value="Methyltransf_2"/>
    <property type="match status" value="1"/>
</dbReference>
<reference evidence="7" key="1">
    <citation type="journal article" date="2021" name="Nat. Commun.">
        <title>Genetic determinants of endophytism in the Arabidopsis root mycobiome.</title>
        <authorList>
            <person name="Mesny F."/>
            <person name="Miyauchi S."/>
            <person name="Thiergart T."/>
            <person name="Pickel B."/>
            <person name="Atanasova L."/>
            <person name="Karlsson M."/>
            <person name="Huettel B."/>
            <person name="Barry K.W."/>
            <person name="Haridas S."/>
            <person name="Chen C."/>
            <person name="Bauer D."/>
            <person name="Andreopoulos W."/>
            <person name="Pangilinan J."/>
            <person name="LaButti K."/>
            <person name="Riley R."/>
            <person name="Lipzen A."/>
            <person name="Clum A."/>
            <person name="Drula E."/>
            <person name="Henrissat B."/>
            <person name="Kohler A."/>
            <person name="Grigoriev I.V."/>
            <person name="Martin F.M."/>
            <person name="Hacquard S."/>
        </authorList>
    </citation>
    <scope>NUCLEOTIDE SEQUENCE</scope>
    <source>
        <strain evidence="7">MPI-SDFR-AT-0120</strain>
    </source>
</reference>
<dbReference type="EMBL" id="JAGMVJ010000010">
    <property type="protein sequence ID" value="KAH7086891.1"/>
    <property type="molecule type" value="Genomic_DNA"/>
</dbReference>
<evidence type="ECO:0000259" key="6">
    <source>
        <dbReference type="Pfam" id="PF08100"/>
    </source>
</evidence>
<dbReference type="InterPro" id="IPR036390">
    <property type="entry name" value="WH_DNA-bd_sf"/>
</dbReference>
<dbReference type="GO" id="GO:0008171">
    <property type="term" value="F:O-methyltransferase activity"/>
    <property type="evidence" value="ECO:0007669"/>
    <property type="project" value="InterPro"/>
</dbReference>
<name>A0A8K0VY74_9PLEO</name>
<accession>A0A8K0VY74</accession>
<feature type="active site" description="Proton acceptor" evidence="4">
    <location>
        <position position="304"/>
    </location>
</feature>
<evidence type="ECO:0000256" key="3">
    <source>
        <dbReference type="ARBA" id="ARBA00022691"/>
    </source>
</evidence>
<dbReference type="InterPro" id="IPR016461">
    <property type="entry name" value="COMT-like"/>
</dbReference>
<dbReference type="PANTHER" id="PTHR43712">
    <property type="entry name" value="PUTATIVE (AFU_ORTHOLOGUE AFUA_4G14580)-RELATED"/>
    <property type="match status" value="1"/>
</dbReference>
<dbReference type="Pfam" id="PF08100">
    <property type="entry name" value="Dimerisation"/>
    <property type="match status" value="1"/>
</dbReference>